<dbReference type="InterPro" id="IPR036093">
    <property type="entry name" value="NAC_dom_sf"/>
</dbReference>
<evidence type="ECO:0000259" key="6">
    <source>
        <dbReference type="PROSITE" id="PS51005"/>
    </source>
</evidence>
<keyword evidence="2" id="KW-0805">Transcription regulation</keyword>
<dbReference type="GO" id="GO:0006355">
    <property type="term" value="P:regulation of DNA-templated transcription"/>
    <property type="evidence" value="ECO:0007669"/>
    <property type="project" value="InterPro"/>
</dbReference>
<dbReference type="PANTHER" id="PTHR31744">
    <property type="entry name" value="PROTEIN CUP-SHAPED COTYLEDON 2-RELATED"/>
    <property type="match status" value="1"/>
</dbReference>
<dbReference type="PANTHER" id="PTHR31744:SF210">
    <property type="entry name" value="NAC DOMAIN-CONTAINING PROTEIN 86-LIKE"/>
    <property type="match status" value="1"/>
</dbReference>
<evidence type="ECO:0000313" key="8">
    <source>
        <dbReference type="Proteomes" id="UP000027138"/>
    </source>
</evidence>
<comment type="subcellular location">
    <subcellularLocation>
        <location evidence="1">Nucleus</location>
    </subcellularLocation>
</comment>
<keyword evidence="4" id="KW-0804">Transcription</keyword>
<organism evidence="7 8">
    <name type="scientific">Jatropha curcas</name>
    <name type="common">Barbados nut</name>
    <dbReference type="NCBI Taxonomy" id="180498"/>
    <lineage>
        <taxon>Eukaryota</taxon>
        <taxon>Viridiplantae</taxon>
        <taxon>Streptophyta</taxon>
        <taxon>Embryophyta</taxon>
        <taxon>Tracheophyta</taxon>
        <taxon>Spermatophyta</taxon>
        <taxon>Magnoliopsida</taxon>
        <taxon>eudicotyledons</taxon>
        <taxon>Gunneridae</taxon>
        <taxon>Pentapetalae</taxon>
        <taxon>rosids</taxon>
        <taxon>fabids</taxon>
        <taxon>Malpighiales</taxon>
        <taxon>Euphorbiaceae</taxon>
        <taxon>Crotonoideae</taxon>
        <taxon>Jatropheae</taxon>
        <taxon>Jatropha</taxon>
    </lineage>
</organism>
<accession>A0A067LDP2</accession>
<evidence type="ECO:0000256" key="1">
    <source>
        <dbReference type="ARBA" id="ARBA00004123"/>
    </source>
</evidence>
<dbReference type="EMBL" id="KK914294">
    <property type="protein sequence ID" value="KDP42610.1"/>
    <property type="molecule type" value="Genomic_DNA"/>
</dbReference>
<evidence type="ECO:0000256" key="2">
    <source>
        <dbReference type="ARBA" id="ARBA00023015"/>
    </source>
</evidence>
<proteinExistence type="predicted"/>
<reference evidence="7 8" key="1">
    <citation type="journal article" date="2014" name="PLoS ONE">
        <title>Global Analysis of Gene Expression Profiles in Physic Nut (Jatropha curcas L.) Seedlings Exposed to Salt Stress.</title>
        <authorList>
            <person name="Zhang L."/>
            <person name="Zhang C."/>
            <person name="Wu P."/>
            <person name="Chen Y."/>
            <person name="Li M."/>
            <person name="Jiang H."/>
            <person name="Wu G."/>
        </authorList>
    </citation>
    <scope>NUCLEOTIDE SEQUENCE [LARGE SCALE GENOMIC DNA]</scope>
    <source>
        <strain evidence="8">cv. GZQX0401</strain>
        <tissue evidence="7">Young leaves</tissue>
    </source>
</reference>
<gene>
    <name evidence="7" type="ORF">JCGZ_24384</name>
</gene>
<feature type="domain" description="NAC" evidence="6">
    <location>
        <begin position="6"/>
        <end position="156"/>
    </location>
</feature>
<dbReference type="Pfam" id="PF02365">
    <property type="entry name" value="NAM"/>
    <property type="match status" value="1"/>
</dbReference>
<dbReference type="GO" id="GO:0003677">
    <property type="term" value="F:DNA binding"/>
    <property type="evidence" value="ECO:0007669"/>
    <property type="project" value="UniProtKB-KW"/>
</dbReference>
<evidence type="ECO:0000256" key="4">
    <source>
        <dbReference type="ARBA" id="ARBA00023163"/>
    </source>
</evidence>
<sequence length="474" mass="52491">MGKKTLPPGFRFHPTDVELVKYYLKRKVLGKNLHFDAIAEIDIYKYAPWDLPDRSNLRTGDLKWYFFCPREKKYASGTRMNRATDLGYWKTTGKDRTVQYNNEVVGMIKTLVFHRGKAPKGERTDWVMYEYRLKEKELDAKGVAQDAYVLCSIFKKDGPGPRNGAQYGAPFKEEDWDDDDDEEEEFNGVGIVSSSGMPVLVPINQNSSLATSSHVPEVTCTGSIGICPYEALPSASNATGVVVDDYVAAADPPQYVNENEGDDILAMLANFYAENPSNLGENDMNEAVNIKYDVNVPANPQLDGIDIYRDLGDLGNLTGLGEHEDNISSHYSAKYSMDQRLEGDNMKFLELMDLETPLNCSAEVGGYEQLQNSGLYAGKNCCFNPEDLYRDAIPSSTVELVPGFSQSPIQPSLHGFEDRVNVFGKENCFAENANMGYKNNRADSNGNANPCETSEIGSACAAEPVGREAVTGDF</sequence>
<protein>
    <recommendedName>
        <fullName evidence="6">NAC domain-containing protein</fullName>
    </recommendedName>
</protein>
<keyword evidence="8" id="KW-1185">Reference proteome</keyword>
<evidence type="ECO:0000256" key="3">
    <source>
        <dbReference type="ARBA" id="ARBA00023125"/>
    </source>
</evidence>
<keyword evidence="3" id="KW-0238">DNA-binding</keyword>
<name>A0A067LDP2_JATCU</name>
<keyword evidence="5" id="KW-0539">Nucleus</keyword>
<evidence type="ECO:0000313" key="7">
    <source>
        <dbReference type="EMBL" id="KDP42610.1"/>
    </source>
</evidence>
<dbReference type="Proteomes" id="UP000027138">
    <property type="component" value="Unassembled WGS sequence"/>
</dbReference>
<dbReference type="InterPro" id="IPR003441">
    <property type="entry name" value="NAC-dom"/>
</dbReference>
<dbReference type="FunFam" id="2.170.150.80:FF:000002">
    <property type="entry name" value="Nac domain-containing protein 86"/>
    <property type="match status" value="1"/>
</dbReference>
<dbReference type="AlphaFoldDB" id="A0A067LDP2"/>
<evidence type="ECO:0000256" key="5">
    <source>
        <dbReference type="ARBA" id="ARBA00023242"/>
    </source>
</evidence>
<dbReference type="SUPFAM" id="SSF101941">
    <property type="entry name" value="NAC domain"/>
    <property type="match status" value="1"/>
</dbReference>
<dbReference type="PROSITE" id="PS51005">
    <property type="entry name" value="NAC"/>
    <property type="match status" value="1"/>
</dbReference>
<dbReference type="GO" id="GO:0005634">
    <property type="term" value="C:nucleus"/>
    <property type="evidence" value="ECO:0007669"/>
    <property type="project" value="UniProtKB-SubCell"/>
</dbReference>
<dbReference type="Gene3D" id="2.170.150.80">
    <property type="entry name" value="NAC domain"/>
    <property type="match status" value="1"/>
</dbReference>
<dbReference type="OrthoDB" id="1882472at2759"/>
<dbReference type="STRING" id="180498.A0A067LDP2"/>